<dbReference type="EMBL" id="WFLN01000007">
    <property type="protein sequence ID" value="KAB8029782.1"/>
    <property type="molecule type" value="Genomic_DNA"/>
</dbReference>
<dbReference type="SUPFAM" id="SSF52172">
    <property type="entry name" value="CheY-like"/>
    <property type="match status" value="1"/>
</dbReference>
<dbReference type="InterPro" id="IPR036890">
    <property type="entry name" value="HATPase_C_sf"/>
</dbReference>
<evidence type="ECO:0000259" key="12">
    <source>
        <dbReference type="PROSITE" id="PS50109"/>
    </source>
</evidence>
<evidence type="ECO:0000256" key="5">
    <source>
        <dbReference type="ARBA" id="ARBA00022553"/>
    </source>
</evidence>
<dbReference type="GO" id="GO:0005737">
    <property type="term" value="C:cytoplasm"/>
    <property type="evidence" value="ECO:0007669"/>
    <property type="project" value="InterPro"/>
</dbReference>
<evidence type="ECO:0000256" key="9">
    <source>
        <dbReference type="ARBA" id="ARBA00035100"/>
    </source>
</evidence>
<dbReference type="InterPro" id="IPR011006">
    <property type="entry name" value="CheY-like_superfamily"/>
</dbReference>
<dbReference type="SUPFAM" id="SSF50341">
    <property type="entry name" value="CheW-like"/>
    <property type="match status" value="2"/>
</dbReference>
<dbReference type="InterPro" id="IPR008207">
    <property type="entry name" value="Sig_transdc_His_kin_Hpt_dom"/>
</dbReference>
<accession>A0A833JC46</accession>
<evidence type="ECO:0000259" key="15">
    <source>
        <dbReference type="PROSITE" id="PS50894"/>
    </source>
</evidence>
<dbReference type="InterPro" id="IPR002545">
    <property type="entry name" value="CheW-lke_dom"/>
</dbReference>
<evidence type="ECO:0000256" key="11">
    <source>
        <dbReference type="PROSITE-ProRule" id="PRU00169"/>
    </source>
</evidence>
<keyword evidence="7" id="KW-0547">Nucleotide-binding</keyword>
<dbReference type="InterPro" id="IPR004358">
    <property type="entry name" value="Sig_transdc_His_kin-like_C"/>
</dbReference>
<dbReference type="AlphaFoldDB" id="A0A833JC46"/>
<dbReference type="PROSITE" id="PS50851">
    <property type="entry name" value="CHEW"/>
    <property type="match status" value="2"/>
</dbReference>
<dbReference type="InterPro" id="IPR036641">
    <property type="entry name" value="HPT_dom_sf"/>
</dbReference>
<dbReference type="SMART" id="SM01231">
    <property type="entry name" value="H-kinase_dim"/>
    <property type="match status" value="1"/>
</dbReference>
<dbReference type="InterPro" id="IPR003594">
    <property type="entry name" value="HATPase_dom"/>
</dbReference>
<dbReference type="SMART" id="SM00387">
    <property type="entry name" value="HATPase_c"/>
    <property type="match status" value="1"/>
</dbReference>
<dbReference type="InterPro" id="IPR005467">
    <property type="entry name" value="His_kinase_dom"/>
</dbReference>
<sequence>MENEDLKVLWIDDEEDNQDAIEYMISKTKYIPIYSSSPENALEIFSNDMPNIVLVLCDYVMPKMTGFDFRKKMLEINETVPFGIVSGQITKDMALEGIALKICGFFDKPFNEELISIMILKESKKRAQSIIENRAIEKTFIEEASGILDEIEPHLLSLNYNRQDISAMKAIARGVHTLKGASSCLSSNILAKYIHKYEDFFSPVLNGKIILTDDIYDILFIGLDRIKELIISIKDKKLHLFKLQELLNDLNYQLNEIQKPPQKNIIEKKQEPLQTQKPKDAISVPIQMLDELSGFSGEITVIRNMINKIIYTLNVKYNNDKDIQSLEELFDEMHKINSTIQNSITDLCKVPLSGIFKPIPRILRDLARDLGKEIQININGENIRVANSLSLVCSNSLIHLIRNSADHGIEMPHERLAIQKPAHGTVNILCSEDNNELQILISDDGRGINPKKIKEKALEKELFSEKVLEAMSDQQIFEIIFSSGFSTAATLTDVSGRGVGMDMVKSSVESVGGQIEIESQINAGTSFKIRLPKPKSVLIIHSLLVKCMDRCFAIPQDNILHVLRIENKNYHTMIQKVASEQVLCYNNTLYPLLDLKKLLNISKCNQELTIDNITEILILQAEKYLFALHVDGILDSEEIVVKRINACFNYKGVYTGATFMGDGSVSLILDIKNLAEYSGIKNFETKVTQKQNEPTLLTEINKKNSSMQDYLLFDLESKTLYGIPINQVFRLEKIEEKKIQYCGAERAIIYRESVMPIYSMEKLLNIHIKKPSTEVNKEHISIIVTHNSEGYMGLEVPHVIDIAAGEKNLLDEIRDRIGVLGNTFINDKTVTILDLPTVIQNSEKYKV</sequence>
<dbReference type="SUPFAM" id="SSF55874">
    <property type="entry name" value="ATPase domain of HSP90 chaperone/DNA topoisomerase II/histidine kinase"/>
    <property type="match status" value="1"/>
</dbReference>
<comment type="catalytic activity">
    <reaction evidence="1">
        <text>ATP + protein L-histidine = ADP + protein N-phospho-L-histidine.</text>
        <dbReference type="EC" id="2.7.13.3"/>
    </reaction>
</comment>
<dbReference type="InterPro" id="IPR036061">
    <property type="entry name" value="CheW-like_dom_sf"/>
</dbReference>
<dbReference type="Gene3D" id="2.40.50.180">
    <property type="entry name" value="CheA-289, Domain 4"/>
    <property type="match status" value="1"/>
</dbReference>
<dbReference type="GO" id="GO:0000155">
    <property type="term" value="F:phosphorelay sensor kinase activity"/>
    <property type="evidence" value="ECO:0007669"/>
    <property type="project" value="InterPro"/>
</dbReference>
<evidence type="ECO:0000313" key="16">
    <source>
        <dbReference type="EMBL" id="KAB8029782.1"/>
    </source>
</evidence>
<evidence type="ECO:0000256" key="4">
    <source>
        <dbReference type="ARBA" id="ARBA00022500"/>
    </source>
</evidence>
<evidence type="ECO:0000256" key="7">
    <source>
        <dbReference type="ARBA" id="ARBA00022741"/>
    </source>
</evidence>
<dbReference type="SMART" id="SM00448">
    <property type="entry name" value="REC"/>
    <property type="match status" value="1"/>
</dbReference>
<dbReference type="InterPro" id="IPR051315">
    <property type="entry name" value="Bact_Chemotaxis_CheA"/>
</dbReference>
<keyword evidence="4" id="KW-0145">Chemotaxis</keyword>
<organism evidence="16 17">
    <name type="scientific">Fluviispira multicolorata</name>
    <dbReference type="NCBI Taxonomy" id="2654512"/>
    <lineage>
        <taxon>Bacteria</taxon>
        <taxon>Pseudomonadati</taxon>
        <taxon>Bdellovibrionota</taxon>
        <taxon>Oligoflexia</taxon>
        <taxon>Silvanigrellales</taxon>
        <taxon>Silvanigrellaceae</taxon>
        <taxon>Fluviispira</taxon>
    </lineage>
</organism>
<evidence type="ECO:0000256" key="6">
    <source>
        <dbReference type="ARBA" id="ARBA00022679"/>
    </source>
</evidence>
<dbReference type="SUPFAM" id="SSF47226">
    <property type="entry name" value="Histidine-containing phosphotransfer domain, HPT domain"/>
    <property type="match status" value="1"/>
</dbReference>
<dbReference type="Proteomes" id="UP000442694">
    <property type="component" value="Unassembled WGS sequence"/>
</dbReference>
<dbReference type="PROSITE" id="PS50894">
    <property type="entry name" value="HPT"/>
    <property type="match status" value="1"/>
</dbReference>
<keyword evidence="6" id="KW-0808">Transferase</keyword>
<dbReference type="CDD" id="cd00088">
    <property type="entry name" value="HPT"/>
    <property type="match status" value="1"/>
</dbReference>
<keyword evidence="8" id="KW-0418">Kinase</keyword>
<dbReference type="EC" id="2.7.13.3" evidence="2"/>
<dbReference type="PRINTS" id="PR00344">
    <property type="entry name" value="BCTRLSENSOR"/>
</dbReference>
<dbReference type="InterPro" id="IPR001789">
    <property type="entry name" value="Sig_transdc_resp-reg_receiver"/>
</dbReference>
<dbReference type="PROSITE" id="PS50110">
    <property type="entry name" value="RESPONSE_REGULATORY"/>
    <property type="match status" value="1"/>
</dbReference>
<keyword evidence="5 11" id="KW-0597">Phosphoprotein</keyword>
<comment type="function">
    <text evidence="9">Involved in the transmission of sensory signals from the chemoreceptors to the flagellar motors. CheA is autophosphorylated; it can transfer its phosphate group to either CheB or CheY.</text>
</comment>
<feature type="modified residue" description="Phosphohistidine" evidence="10">
    <location>
        <position position="176"/>
    </location>
</feature>
<dbReference type="SMART" id="SM00073">
    <property type="entry name" value="HPT"/>
    <property type="match status" value="1"/>
</dbReference>
<evidence type="ECO:0000256" key="3">
    <source>
        <dbReference type="ARBA" id="ARBA00021495"/>
    </source>
</evidence>
<protein>
    <recommendedName>
        <fullName evidence="3">Chemotaxis protein CheA</fullName>
        <ecNumber evidence="2">2.7.13.3</ecNumber>
    </recommendedName>
</protein>
<dbReference type="Pfam" id="PF01627">
    <property type="entry name" value="Hpt"/>
    <property type="match status" value="1"/>
</dbReference>
<dbReference type="Gene3D" id="3.30.565.10">
    <property type="entry name" value="Histidine kinase-like ATPase, C-terminal domain"/>
    <property type="match status" value="1"/>
</dbReference>
<gene>
    <name evidence="16" type="ORF">GCL57_09575</name>
</gene>
<feature type="domain" description="Histidine kinase" evidence="12">
    <location>
        <begin position="322"/>
        <end position="535"/>
    </location>
</feature>
<evidence type="ECO:0000256" key="8">
    <source>
        <dbReference type="ARBA" id="ARBA00022777"/>
    </source>
</evidence>
<dbReference type="InterPro" id="IPR004105">
    <property type="entry name" value="CheA-like_dim"/>
</dbReference>
<dbReference type="Pfam" id="PF00072">
    <property type="entry name" value="Response_reg"/>
    <property type="match status" value="1"/>
</dbReference>
<reference evidence="16 17" key="1">
    <citation type="submission" date="2019-10" db="EMBL/GenBank/DDBJ databases">
        <title>New genus of Silvanigrellaceae.</title>
        <authorList>
            <person name="Pitt A."/>
            <person name="Hahn M.W."/>
        </authorList>
    </citation>
    <scope>NUCLEOTIDE SEQUENCE [LARGE SCALE GENOMIC DNA]</scope>
    <source>
        <strain evidence="16 17">33A1-SZDP</strain>
    </source>
</reference>
<keyword evidence="17" id="KW-1185">Reference proteome</keyword>
<dbReference type="RefSeq" id="WP_152213125.1">
    <property type="nucleotide sequence ID" value="NZ_WFLN01000007.1"/>
</dbReference>
<dbReference type="PROSITE" id="PS50109">
    <property type="entry name" value="HIS_KIN"/>
    <property type="match status" value="1"/>
</dbReference>
<feature type="domain" description="HPt" evidence="15">
    <location>
        <begin position="129"/>
        <end position="233"/>
    </location>
</feature>
<dbReference type="SMART" id="SM00260">
    <property type="entry name" value="CheW"/>
    <property type="match status" value="2"/>
</dbReference>
<evidence type="ECO:0000313" key="17">
    <source>
        <dbReference type="Proteomes" id="UP000442694"/>
    </source>
</evidence>
<dbReference type="PANTHER" id="PTHR43395:SF10">
    <property type="entry name" value="CHEMOTAXIS PROTEIN CHEA"/>
    <property type="match status" value="1"/>
</dbReference>
<dbReference type="Gene3D" id="3.40.50.2300">
    <property type="match status" value="1"/>
</dbReference>
<dbReference type="GO" id="GO:0006935">
    <property type="term" value="P:chemotaxis"/>
    <property type="evidence" value="ECO:0007669"/>
    <property type="project" value="UniProtKB-KW"/>
</dbReference>
<evidence type="ECO:0000256" key="10">
    <source>
        <dbReference type="PROSITE-ProRule" id="PRU00110"/>
    </source>
</evidence>
<evidence type="ECO:0000256" key="2">
    <source>
        <dbReference type="ARBA" id="ARBA00012438"/>
    </source>
</evidence>
<dbReference type="Gene3D" id="1.20.120.160">
    <property type="entry name" value="HPT domain"/>
    <property type="match status" value="1"/>
</dbReference>
<evidence type="ECO:0000259" key="13">
    <source>
        <dbReference type="PROSITE" id="PS50110"/>
    </source>
</evidence>
<evidence type="ECO:0000259" key="14">
    <source>
        <dbReference type="PROSITE" id="PS50851"/>
    </source>
</evidence>
<dbReference type="PANTHER" id="PTHR43395">
    <property type="entry name" value="SENSOR HISTIDINE KINASE CHEA"/>
    <property type="match status" value="1"/>
</dbReference>
<dbReference type="Pfam" id="PF02518">
    <property type="entry name" value="HATPase_c"/>
    <property type="match status" value="1"/>
</dbReference>
<dbReference type="Pfam" id="PF01584">
    <property type="entry name" value="CheW"/>
    <property type="match status" value="2"/>
</dbReference>
<dbReference type="FunFam" id="3.30.565.10:FF:000016">
    <property type="entry name" value="Chemotaxis protein CheA, putative"/>
    <property type="match status" value="1"/>
</dbReference>
<evidence type="ECO:0000256" key="1">
    <source>
        <dbReference type="ARBA" id="ARBA00000085"/>
    </source>
</evidence>
<name>A0A833JC46_9BACT</name>
<comment type="caution">
    <text evidence="16">The sequence shown here is derived from an EMBL/GenBank/DDBJ whole genome shotgun (WGS) entry which is preliminary data.</text>
</comment>
<feature type="modified residue" description="4-aspartylphosphate" evidence="11">
    <location>
        <position position="58"/>
    </location>
</feature>
<dbReference type="Gene3D" id="2.30.30.40">
    <property type="entry name" value="SH3 Domains"/>
    <property type="match status" value="1"/>
</dbReference>
<feature type="domain" description="Response regulatory" evidence="13">
    <location>
        <begin position="7"/>
        <end position="123"/>
    </location>
</feature>
<feature type="domain" description="CheW-like" evidence="14">
    <location>
        <begin position="539"/>
        <end position="680"/>
    </location>
</feature>
<proteinExistence type="predicted"/>
<feature type="domain" description="CheW-like" evidence="14">
    <location>
        <begin position="707"/>
        <end position="844"/>
    </location>
</feature>